<evidence type="ECO:0000313" key="2">
    <source>
        <dbReference type="Proteomes" id="UP000663722"/>
    </source>
</evidence>
<dbReference type="AlphaFoldDB" id="A0A975GPF8"/>
<accession>A0A975GPF8</accession>
<evidence type="ECO:0000313" key="1">
    <source>
        <dbReference type="EMBL" id="QTA88812.1"/>
    </source>
</evidence>
<reference evidence="1" key="1">
    <citation type="journal article" date="2021" name="Microb. Physiol.">
        <title>Proteogenomic Insights into the Physiology of Marine, Sulfate-Reducing, Filamentous Desulfonema limicola and Desulfonema magnum.</title>
        <authorList>
            <person name="Schnaars V."/>
            <person name="Wohlbrand L."/>
            <person name="Scheve S."/>
            <person name="Hinrichs C."/>
            <person name="Reinhardt R."/>
            <person name="Rabus R."/>
        </authorList>
    </citation>
    <scope>NUCLEOTIDE SEQUENCE</scope>
    <source>
        <strain evidence="1">4be13</strain>
    </source>
</reference>
<dbReference type="KEGG" id="dmm:dnm_048590"/>
<dbReference type="EMBL" id="CP061800">
    <property type="protein sequence ID" value="QTA88812.1"/>
    <property type="molecule type" value="Genomic_DNA"/>
</dbReference>
<name>A0A975GPF8_9BACT</name>
<dbReference type="Proteomes" id="UP000663722">
    <property type="component" value="Chromosome"/>
</dbReference>
<sequence length="77" mass="8885">MYQRIKFHASELTNHPLPEKRNHQKCAGIREPGCRTDALICKNQQCPESGYKLIFIKLIQIVKMLILRTGTRPGFCT</sequence>
<gene>
    <name evidence="1" type="ORF">dnm_048590</name>
</gene>
<proteinExistence type="predicted"/>
<organism evidence="1 2">
    <name type="scientific">Desulfonema magnum</name>
    <dbReference type="NCBI Taxonomy" id="45655"/>
    <lineage>
        <taxon>Bacteria</taxon>
        <taxon>Pseudomonadati</taxon>
        <taxon>Thermodesulfobacteriota</taxon>
        <taxon>Desulfobacteria</taxon>
        <taxon>Desulfobacterales</taxon>
        <taxon>Desulfococcaceae</taxon>
        <taxon>Desulfonema</taxon>
    </lineage>
</organism>
<protein>
    <submittedName>
        <fullName evidence="1">Uncharacterized protein</fullName>
    </submittedName>
</protein>
<keyword evidence="2" id="KW-1185">Reference proteome</keyword>